<dbReference type="InterPro" id="IPR042095">
    <property type="entry name" value="SUMF_sf"/>
</dbReference>
<evidence type="ECO:0000259" key="2">
    <source>
        <dbReference type="Pfam" id="PF03781"/>
    </source>
</evidence>
<dbReference type="Gene3D" id="3.10.450.50">
    <property type="match status" value="1"/>
</dbReference>
<gene>
    <name evidence="3" type="ORF">GCM10011487_30870</name>
</gene>
<evidence type="ECO:0000313" key="4">
    <source>
        <dbReference type="Proteomes" id="UP000445000"/>
    </source>
</evidence>
<accession>A0A829YCU2</accession>
<dbReference type="SUPFAM" id="SSF54427">
    <property type="entry name" value="NTF2-like"/>
    <property type="match status" value="1"/>
</dbReference>
<dbReference type="InterPro" id="IPR005532">
    <property type="entry name" value="SUMF_dom"/>
</dbReference>
<dbReference type="Proteomes" id="UP000445000">
    <property type="component" value="Unassembled WGS sequence"/>
</dbReference>
<dbReference type="EMBL" id="BLJN01000003">
    <property type="protein sequence ID" value="GFE81087.1"/>
    <property type="molecule type" value="Genomic_DNA"/>
</dbReference>
<dbReference type="PANTHER" id="PTHR23150:SF35">
    <property type="entry name" value="BLL6746 PROTEIN"/>
    <property type="match status" value="1"/>
</dbReference>
<protein>
    <recommendedName>
        <fullName evidence="2">Sulfatase-modifying factor enzyme-like domain-containing protein</fullName>
    </recommendedName>
</protein>
<proteinExistence type="predicted"/>
<comment type="caution">
    <text evidence="3">The sequence shown here is derived from an EMBL/GenBank/DDBJ whole genome shotgun (WGS) entry which is preliminary data.</text>
</comment>
<keyword evidence="1" id="KW-0732">Signal</keyword>
<feature type="signal peptide" evidence="1">
    <location>
        <begin position="1"/>
        <end position="25"/>
    </location>
</feature>
<organism evidence="3 4">
    <name type="scientific">Steroidobacter agaridevorans</name>
    <dbReference type="NCBI Taxonomy" id="2695856"/>
    <lineage>
        <taxon>Bacteria</taxon>
        <taxon>Pseudomonadati</taxon>
        <taxon>Pseudomonadota</taxon>
        <taxon>Gammaproteobacteria</taxon>
        <taxon>Steroidobacterales</taxon>
        <taxon>Steroidobacteraceae</taxon>
        <taxon>Steroidobacter</taxon>
    </lineage>
</organism>
<dbReference type="PANTHER" id="PTHR23150">
    <property type="entry name" value="SULFATASE MODIFYING FACTOR 1, 2"/>
    <property type="match status" value="1"/>
</dbReference>
<dbReference type="InterPro" id="IPR016187">
    <property type="entry name" value="CTDL_fold"/>
</dbReference>
<evidence type="ECO:0000256" key="1">
    <source>
        <dbReference type="SAM" id="SignalP"/>
    </source>
</evidence>
<dbReference type="SUPFAM" id="SSF56436">
    <property type="entry name" value="C-type lectin-like"/>
    <property type="match status" value="1"/>
</dbReference>
<sequence>MSTHNNARLWATIICLAATTQVAQADGNNDCPLCPPMATVPAGTFQMGKTVNRGYGEIDGPTHTVTFEQPFKVAKHEVTLGEFRSFTRATGYVSERKCNVYKEGTNWYIDPERNWANPGFAQPENHPVVCVSWKDAQAYIDWLNGKTGRNYRLPSEAEWEYIASTATLSGARAVTHDNANIGKVECCGGKVQGKDKWMQTAPIGSFPPDNYGLHDMRGNVWEWQRDCYHDNYNGAPVDGDARESCPTTGYHVVRGGSYGDAGEFLEQRFRLRGPADQGFFTVGFRLAESSAEAATAATHPVSAMFEATRARNVDAVAGFLSSSVEPEIVYYWGETVKGRDNIVQWHREWFAEQGWVLAKEKLERAFTDQKLAALSYSIEYIKSAERKFRILIDCTLVKEGNAWKIARMQQTLLEGPQS</sequence>
<dbReference type="RefSeq" id="WP_161812786.1">
    <property type="nucleotide sequence ID" value="NZ_BLJN01000003.1"/>
</dbReference>
<feature type="domain" description="Sulfatase-modifying factor enzyme-like" evidence="2">
    <location>
        <begin position="35"/>
        <end position="287"/>
    </location>
</feature>
<dbReference type="Gene3D" id="3.90.1580.10">
    <property type="entry name" value="paralog of FGE (formylglycine-generating enzyme)"/>
    <property type="match status" value="1"/>
</dbReference>
<reference evidence="4" key="1">
    <citation type="submission" date="2020-01" db="EMBL/GenBank/DDBJ databases">
        <title>'Steroidobacter agaridevorans' sp. nov., agar-degrading bacteria isolated from rhizosphere soils.</title>
        <authorList>
            <person name="Ikenaga M."/>
            <person name="Kataoka M."/>
            <person name="Murouchi A."/>
            <person name="Katsuragi S."/>
            <person name="Sakai M."/>
        </authorList>
    </citation>
    <scope>NUCLEOTIDE SEQUENCE [LARGE SCALE GENOMIC DNA]</scope>
    <source>
        <strain evidence="4">YU21-B</strain>
    </source>
</reference>
<dbReference type="GO" id="GO:0120147">
    <property type="term" value="F:formylglycine-generating oxidase activity"/>
    <property type="evidence" value="ECO:0007669"/>
    <property type="project" value="TreeGrafter"/>
</dbReference>
<feature type="chain" id="PRO_5032693880" description="Sulfatase-modifying factor enzyme-like domain-containing protein" evidence="1">
    <location>
        <begin position="26"/>
        <end position="418"/>
    </location>
</feature>
<dbReference type="InterPro" id="IPR051043">
    <property type="entry name" value="Sulfatase_Mod_Factor_Kinase"/>
</dbReference>
<dbReference type="AlphaFoldDB" id="A0A829YCU2"/>
<keyword evidence="4" id="KW-1185">Reference proteome</keyword>
<name>A0A829YCU2_9GAMM</name>
<dbReference type="Pfam" id="PF03781">
    <property type="entry name" value="FGE-sulfatase"/>
    <property type="match status" value="1"/>
</dbReference>
<dbReference type="InterPro" id="IPR032710">
    <property type="entry name" value="NTF2-like_dom_sf"/>
</dbReference>
<evidence type="ECO:0000313" key="3">
    <source>
        <dbReference type="EMBL" id="GFE81087.1"/>
    </source>
</evidence>